<evidence type="ECO:0000313" key="2">
    <source>
        <dbReference type="EMBL" id="JAH99099.1"/>
    </source>
</evidence>
<dbReference type="AlphaFoldDB" id="A0A0E9X907"/>
<keyword evidence="1" id="KW-0812">Transmembrane</keyword>
<sequence>MIFGSSKDTQAYLNSLPPCAPHFLFLWGTYWQKQSFIAERTKILGCVQYFILKLKNQEKKKDYRKLLASSLSLCSFFFVVAFFV</sequence>
<keyword evidence="1" id="KW-1133">Transmembrane helix</keyword>
<organism evidence="2">
    <name type="scientific">Anguilla anguilla</name>
    <name type="common">European freshwater eel</name>
    <name type="synonym">Muraena anguilla</name>
    <dbReference type="NCBI Taxonomy" id="7936"/>
    <lineage>
        <taxon>Eukaryota</taxon>
        <taxon>Metazoa</taxon>
        <taxon>Chordata</taxon>
        <taxon>Craniata</taxon>
        <taxon>Vertebrata</taxon>
        <taxon>Euteleostomi</taxon>
        <taxon>Actinopterygii</taxon>
        <taxon>Neopterygii</taxon>
        <taxon>Teleostei</taxon>
        <taxon>Anguilliformes</taxon>
        <taxon>Anguillidae</taxon>
        <taxon>Anguilla</taxon>
    </lineage>
</organism>
<name>A0A0E9X907_ANGAN</name>
<protein>
    <submittedName>
        <fullName evidence="2">Uncharacterized protein</fullName>
    </submittedName>
</protein>
<keyword evidence="1" id="KW-0472">Membrane</keyword>
<feature type="transmembrane region" description="Helical" evidence="1">
    <location>
        <begin position="66"/>
        <end position="83"/>
    </location>
</feature>
<reference evidence="2" key="2">
    <citation type="journal article" date="2015" name="Fish Shellfish Immunol.">
        <title>Early steps in the European eel (Anguilla anguilla)-Vibrio vulnificus interaction in the gills: Role of the RtxA13 toxin.</title>
        <authorList>
            <person name="Callol A."/>
            <person name="Pajuelo D."/>
            <person name="Ebbesson L."/>
            <person name="Teles M."/>
            <person name="MacKenzie S."/>
            <person name="Amaro C."/>
        </authorList>
    </citation>
    <scope>NUCLEOTIDE SEQUENCE</scope>
</reference>
<proteinExistence type="predicted"/>
<accession>A0A0E9X907</accession>
<dbReference type="EMBL" id="GBXM01009478">
    <property type="protein sequence ID" value="JAH99099.1"/>
    <property type="molecule type" value="Transcribed_RNA"/>
</dbReference>
<evidence type="ECO:0000256" key="1">
    <source>
        <dbReference type="SAM" id="Phobius"/>
    </source>
</evidence>
<reference evidence="2" key="1">
    <citation type="submission" date="2014-11" db="EMBL/GenBank/DDBJ databases">
        <authorList>
            <person name="Amaro Gonzalez C."/>
        </authorList>
    </citation>
    <scope>NUCLEOTIDE SEQUENCE</scope>
</reference>